<dbReference type="AlphaFoldDB" id="A0A0F9ND43"/>
<gene>
    <name evidence="2" type="ORF">LCGC14_1042220</name>
</gene>
<keyword evidence="1" id="KW-0175">Coiled coil</keyword>
<feature type="coiled-coil region" evidence="1">
    <location>
        <begin position="66"/>
        <end position="100"/>
    </location>
</feature>
<evidence type="ECO:0000313" key="2">
    <source>
        <dbReference type="EMBL" id="KKN09882.1"/>
    </source>
</evidence>
<sequence>MSSPLTESSDVRWFPVIVDRMARPRNNKIPWKLAEVVYTGYSRRYGTDQSLERIAERGGFGVLEIADHLGGTIAELEAENARLQTRVEETERERDRYKALAERRGEVLSHMIAFFADGAQGDYRLLVREARAALTQGKKE</sequence>
<comment type="caution">
    <text evidence="2">The sequence shown here is derived from an EMBL/GenBank/DDBJ whole genome shotgun (WGS) entry which is preliminary data.</text>
</comment>
<proteinExistence type="predicted"/>
<organism evidence="2">
    <name type="scientific">marine sediment metagenome</name>
    <dbReference type="NCBI Taxonomy" id="412755"/>
    <lineage>
        <taxon>unclassified sequences</taxon>
        <taxon>metagenomes</taxon>
        <taxon>ecological metagenomes</taxon>
    </lineage>
</organism>
<evidence type="ECO:0000256" key="1">
    <source>
        <dbReference type="SAM" id="Coils"/>
    </source>
</evidence>
<reference evidence="2" key="1">
    <citation type="journal article" date="2015" name="Nature">
        <title>Complex archaea that bridge the gap between prokaryotes and eukaryotes.</title>
        <authorList>
            <person name="Spang A."/>
            <person name="Saw J.H."/>
            <person name="Jorgensen S.L."/>
            <person name="Zaremba-Niedzwiedzka K."/>
            <person name="Martijn J."/>
            <person name="Lind A.E."/>
            <person name="van Eijk R."/>
            <person name="Schleper C."/>
            <person name="Guy L."/>
            <person name="Ettema T.J."/>
        </authorList>
    </citation>
    <scope>NUCLEOTIDE SEQUENCE</scope>
</reference>
<protein>
    <submittedName>
        <fullName evidence="2">Uncharacterized protein</fullName>
    </submittedName>
</protein>
<dbReference type="EMBL" id="LAZR01004299">
    <property type="protein sequence ID" value="KKN09882.1"/>
    <property type="molecule type" value="Genomic_DNA"/>
</dbReference>
<accession>A0A0F9ND43</accession>
<name>A0A0F9ND43_9ZZZZ</name>